<evidence type="ECO:0000256" key="1">
    <source>
        <dbReference type="ARBA" id="ARBA00022723"/>
    </source>
</evidence>
<dbReference type="InterPro" id="IPR004843">
    <property type="entry name" value="Calcineurin-like_PHP"/>
</dbReference>
<dbReference type="FunFam" id="3.60.21.10:FF:000026">
    <property type="entry name" value="Serine/threonine-protein phosphatase"/>
    <property type="match status" value="1"/>
</dbReference>
<dbReference type="InParanoid" id="J9D224"/>
<dbReference type="FunCoup" id="J9D224">
    <property type="interactions" value="154"/>
</dbReference>
<dbReference type="PANTHER" id="PTHR11668:SF496">
    <property type="entry name" value="SERINE_THREONINE-PROTEIN PHOSPHATASE"/>
    <property type="match status" value="1"/>
</dbReference>
<dbReference type="PROSITE" id="PS00125">
    <property type="entry name" value="SER_THR_PHOSPHATASE"/>
    <property type="match status" value="1"/>
</dbReference>
<dbReference type="STRING" id="1003232.J9D224"/>
<accession>J9D224</accession>
<evidence type="ECO:0000256" key="4">
    <source>
        <dbReference type="ARBA" id="ARBA00023211"/>
    </source>
</evidence>
<evidence type="ECO:0000259" key="8">
    <source>
        <dbReference type="PROSITE" id="PS00125"/>
    </source>
</evidence>
<reference evidence="9 10" key="1">
    <citation type="submission" date="2011-08" db="EMBL/GenBank/DDBJ databases">
        <authorList>
            <person name="Liu Z.J."/>
            <person name="Shi F.L."/>
            <person name="Lu J.Q."/>
            <person name="Li M."/>
            <person name="Wang Z.L."/>
        </authorList>
    </citation>
    <scope>NUCLEOTIDE SEQUENCE [LARGE SCALE GENOMIC DNA]</scope>
    <source>
        <strain evidence="9 10">USNM 41457</strain>
    </source>
</reference>
<dbReference type="HOGENOM" id="CLU_004962_0_0_1"/>
<dbReference type="AlphaFoldDB" id="J9D224"/>
<comment type="catalytic activity">
    <reaction evidence="5">
        <text>O-phospho-L-seryl-[protein] + H2O = L-seryl-[protein] + phosphate</text>
        <dbReference type="Rhea" id="RHEA:20629"/>
        <dbReference type="Rhea" id="RHEA-COMP:9863"/>
        <dbReference type="Rhea" id="RHEA-COMP:11604"/>
        <dbReference type="ChEBI" id="CHEBI:15377"/>
        <dbReference type="ChEBI" id="CHEBI:29999"/>
        <dbReference type="ChEBI" id="CHEBI:43474"/>
        <dbReference type="ChEBI" id="CHEBI:83421"/>
        <dbReference type="EC" id="3.1.3.16"/>
    </reaction>
</comment>
<evidence type="ECO:0000256" key="7">
    <source>
        <dbReference type="RuleBase" id="RU004273"/>
    </source>
</evidence>
<dbReference type="Gene3D" id="3.60.21.10">
    <property type="match status" value="1"/>
</dbReference>
<dbReference type="GO" id="GO:0005634">
    <property type="term" value="C:nucleus"/>
    <property type="evidence" value="ECO:0007669"/>
    <property type="project" value="TreeGrafter"/>
</dbReference>
<evidence type="ECO:0000256" key="2">
    <source>
        <dbReference type="ARBA" id="ARBA00022801"/>
    </source>
</evidence>
<gene>
    <name evidence="9" type="ORF">EDEG_03832</name>
</gene>
<protein>
    <recommendedName>
        <fullName evidence="7">Serine/threonine-protein phosphatase</fullName>
        <ecNumber evidence="7">3.1.3.16</ecNumber>
    </recommendedName>
</protein>
<dbReference type="GO" id="GO:0046872">
    <property type="term" value="F:metal ion binding"/>
    <property type="evidence" value="ECO:0007669"/>
    <property type="project" value="UniProtKB-KW"/>
</dbReference>
<comment type="caution">
    <text evidence="9">The sequence shown here is derived from an EMBL/GenBank/DDBJ whole genome shotgun (WGS) entry which is preliminary data.</text>
</comment>
<evidence type="ECO:0000256" key="3">
    <source>
        <dbReference type="ARBA" id="ARBA00022912"/>
    </source>
</evidence>
<dbReference type="Proteomes" id="UP000003163">
    <property type="component" value="Unassembled WGS sequence"/>
</dbReference>
<name>J9D224_EDHAE</name>
<keyword evidence="4" id="KW-0464">Manganese</keyword>
<dbReference type="PRINTS" id="PR00114">
    <property type="entry name" value="STPHPHTASE"/>
</dbReference>
<evidence type="ECO:0000313" key="10">
    <source>
        <dbReference type="Proteomes" id="UP000003163"/>
    </source>
</evidence>
<evidence type="ECO:0000256" key="5">
    <source>
        <dbReference type="ARBA" id="ARBA00047761"/>
    </source>
</evidence>
<reference evidence="10" key="2">
    <citation type="submission" date="2015-07" db="EMBL/GenBank/DDBJ databases">
        <title>Contrasting host-pathogen interactions and genome evolution in two generalist and specialist microsporidian pathogens of mosquitoes.</title>
        <authorList>
            <consortium name="The Broad Institute Genomics Platform"/>
            <consortium name="The Broad Institute Genome Sequencing Center for Infectious Disease"/>
            <person name="Cuomo C.A."/>
            <person name="Sanscrainte N.D."/>
            <person name="Goldberg J.M."/>
            <person name="Heiman D."/>
            <person name="Young S."/>
            <person name="Zeng Q."/>
            <person name="Becnel J.J."/>
            <person name="Birren B.W."/>
        </authorList>
    </citation>
    <scope>NUCLEOTIDE SEQUENCE [LARGE SCALE GENOMIC DNA]</scope>
    <source>
        <strain evidence="10">USNM 41457</strain>
    </source>
</reference>
<feature type="domain" description="Serine/threonine specific protein phosphatases" evidence="8">
    <location>
        <begin position="117"/>
        <end position="122"/>
    </location>
</feature>
<dbReference type="VEuPathDB" id="MicrosporidiaDB:EDEG_03832"/>
<evidence type="ECO:0000313" key="9">
    <source>
        <dbReference type="EMBL" id="EJW01629.1"/>
    </source>
</evidence>
<dbReference type="InterPro" id="IPR006186">
    <property type="entry name" value="Ser/Thr-sp_prot-phosphatase"/>
</dbReference>
<dbReference type="InterPro" id="IPR029052">
    <property type="entry name" value="Metallo-depent_PP-like"/>
</dbReference>
<keyword evidence="1" id="KW-0479">Metal-binding</keyword>
<comment type="catalytic activity">
    <reaction evidence="6 7">
        <text>O-phospho-L-threonyl-[protein] + H2O = L-threonyl-[protein] + phosphate</text>
        <dbReference type="Rhea" id="RHEA:47004"/>
        <dbReference type="Rhea" id="RHEA-COMP:11060"/>
        <dbReference type="Rhea" id="RHEA-COMP:11605"/>
        <dbReference type="ChEBI" id="CHEBI:15377"/>
        <dbReference type="ChEBI" id="CHEBI:30013"/>
        <dbReference type="ChEBI" id="CHEBI:43474"/>
        <dbReference type="ChEBI" id="CHEBI:61977"/>
        <dbReference type="EC" id="3.1.3.16"/>
    </reaction>
</comment>
<sequence length="313" mass="35996">MEIDIDNIIERLIAPLSTRVQKLVNLTEAEIRFLCDRSKEIFLEQSVFLQLHAPIKICGDIHGQFSDLLKLFDYGGFPPKFSYLFLGDYVDRGKQSIETICLLLAFKIKHPNTFFLLRGNHEAANINKLYGFFDECKRRYDVRIWKKFIECFNCLPICALIEKRILCMHGGISPDLKNLDQIKQIPRPIEIPDEGLLCDLLWSDPDNIRGWGENDRGVSFTFGPDIVEEFLEKHDIDLICRAHQVVEEGYQFFAQKGLVTVFSAPNYCNEWSNAGAIMCVDKDLICSFQVLRPTSKLDLSNDKKSSSNSSRQK</sequence>
<dbReference type="GO" id="GO:0004722">
    <property type="term" value="F:protein serine/threonine phosphatase activity"/>
    <property type="evidence" value="ECO:0007669"/>
    <property type="project" value="UniProtKB-EC"/>
</dbReference>
<keyword evidence="2 7" id="KW-0378">Hydrolase</keyword>
<dbReference type="InterPro" id="IPR050341">
    <property type="entry name" value="PP1_catalytic_subunit"/>
</dbReference>
<keyword evidence="3" id="KW-0904">Protein phosphatase</keyword>
<dbReference type="PANTHER" id="PTHR11668">
    <property type="entry name" value="SERINE/THREONINE PROTEIN PHOSPHATASE"/>
    <property type="match status" value="1"/>
</dbReference>
<dbReference type="Pfam" id="PF00149">
    <property type="entry name" value="Metallophos"/>
    <property type="match status" value="1"/>
</dbReference>
<comment type="similarity">
    <text evidence="7">Belongs to the PPP phosphatase family.</text>
</comment>
<dbReference type="EC" id="3.1.3.16" evidence="7"/>
<proteinExistence type="inferred from homology"/>
<dbReference type="InterPro" id="IPR031675">
    <property type="entry name" value="STPPase_N"/>
</dbReference>
<evidence type="ECO:0000256" key="6">
    <source>
        <dbReference type="ARBA" id="ARBA00048336"/>
    </source>
</evidence>
<organism evidence="9 10">
    <name type="scientific">Edhazardia aedis (strain USNM 41457)</name>
    <name type="common">Microsporidian parasite</name>
    <dbReference type="NCBI Taxonomy" id="1003232"/>
    <lineage>
        <taxon>Eukaryota</taxon>
        <taxon>Fungi</taxon>
        <taxon>Fungi incertae sedis</taxon>
        <taxon>Microsporidia</taxon>
        <taxon>Edhazardia</taxon>
    </lineage>
</organism>
<dbReference type="Pfam" id="PF16891">
    <property type="entry name" value="STPPase_N"/>
    <property type="match status" value="1"/>
</dbReference>
<dbReference type="EMBL" id="AFBI03000131">
    <property type="protein sequence ID" value="EJW01629.1"/>
    <property type="molecule type" value="Genomic_DNA"/>
</dbReference>
<dbReference type="SMART" id="SM00156">
    <property type="entry name" value="PP2Ac"/>
    <property type="match status" value="1"/>
</dbReference>
<keyword evidence="10" id="KW-1185">Reference proteome</keyword>
<dbReference type="OMA" id="EEHEIRY"/>
<dbReference type="GO" id="GO:0005737">
    <property type="term" value="C:cytoplasm"/>
    <property type="evidence" value="ECO:0007669"/>
    <property type="project" value="TreeGrafter"/>
</dbReference>
<dbReference type="OrthoDB" id="1930084at2759"/>
<dbReference type="SUPFAM" id="SSF56300">
    <property type="entry name" value="Metallo-dependent phosphatases"/>
    <property type="match status" value="1"/>
</dbReference>